<comment type="subcellular location">
    <subcellularLocation>
        <location evidence="2">Membrane</location>
        <topology evidence="2">Multi-pass membrane protein</topology>
    </subcellularLocation>
</comment>
<dbReference type="PROSITE" id="PS51371">
    <property type="entry name" value="CBS"/>
    <property type="match status" value="1"/>
</dbReference>
<evidence type="ECO:0000256" key="7">
    <source>
        <dbReference type="ARBA" id="ARBA00022801"/>
    </source>
</evidence>
<dbReference type="InterPro" id="IPR008915">
    <property type="entry name" value="Peptidase_M50"/>
</dbReference>
<proteinExistence type="inferred from homology"/>
<evidence type="ECO:0000313" key="16">
    <source>
        <dbReference type="Proteomes" id="UP000234789"/>
    </source>
</evidence>
<reference evidence="15 16" key="1">
    <citation type="submission" date="2017-05" db="EMBL/GenBank/DDBJ databases">
        <title>Functional genome analysis of Paenibacillus pasadenensis strain R16: insights on endophytic life style and antifungal activity.</title>
        <authorList>
            <person name="Passera A."/>
            <person name="Marcolungo L."/>
            <person name="Casati P."/>
            <person name="Brasca M."/>
            <person name="Quaglino F."/>
            <person name="Delledonne M."/>
        </authorList>
    </citation>
    <scope>NUCLEOTIDE SEQUENCE [LARGE SCALE GENOMIC DNA]</scope>
    <source>
        <strain evidence="15 16">R16</strain>
    </source>
</reference>
<dbReference type="GO" id="GO:0008237">
    <property type="term" value="F:metallopeptidase activity"/>
    <property type="evidence" value="ECO:0007669"/>
    <property type="project" value="UniProtKB-KW"/>
</dbReference>
<dbReference type="EMBL" id="NFEZ01000003">
    <property type="protein sequence ID" value="PLT46928.1"/>
    <property type="molecule type" value="Genomic_DNA"/>
</dbReference>
<evidence type="ECO:0000256" key="2">
    <source>
        <dbReference type="ARBA" id="ARBA00004141"/>
    </source>
</evidence>
<keyword evidence="7" id="KW-0378">Hydrolase</keyword>
<dbReference type="PANTHER" id="PTHR39188">
    <property type="entry name" value="MEMBRANE-ASSOCIATED ZINC METALLOPROTEASE M50B"/>
    <property type="match status" value="1"/>
</dbReference>
<protein>
    <submittedName>
        <fullName evidence="15">Stage IV sporulation pro-sigma-K processing enzyme (SpoIVFB)</fullName>
    </submittedName>
</protein>
<evidence type="ECO:0000313" key="15">
    <source>
        <dbReference type="EMBL" id="PLT46928.1"/>
    </source>
</evidence>
<evidence type="ECO:0000256" key="6">
    <source>
        <dbReference type="ARBA" id="ARBA00022723"/>
    </source>
</evidence>
<dbReference type="GO" id="GO:0016020">
    <property type="term" value="C:membrane"/>
    <property type="evidence" value="ECO:0007669"/>
    <property type="project" value="UniProtKB-SubCell"/>
</dbReference>
<keyword evidence="5 13" id="KW-0812">Transmembrane</keyword>
<keyword evidence="11 13" id="KW-0472">Membrane</keyword>
<keyword evidence="16" id="KW-1185">Reference proteome</keyword>
<keyword evidence="12" id="KW-0129">CBS domain</keyword>
<keyword evidence="4" id="KW-0645">Protease</keyword>
<evidence type="ECO:0000256" key="8">
    <source>
        <dbReference type="ARBA" id="ARBA00022833"/>
    </source>
</evidence>
<evidence type="ECO:0000256" key="12">
    <source>
        <dbReference type="PROSITE-ProRule" id="PRU00703"/>
    </source>
</evidence>
<evidence type="ECO:0000259" key="14">
    <source>
        <dbReference type="PROSITE" id="PS51371"/>
    </source>
</evidence>
<feature type="transmembrane region" description="Helical" evidence="13">
    <location>
        <begin position="112"/>
        <end position="132"/>
    </location>
</feature>
<evidence type="ECO:0000256" key="9">
    <source>
        <dbReference type="ARBA" id="ARBA00022989"/>
    </source>
</evidence>
<dbReference type="Pfam" id="PF02163">
    <property type="entry name" value="Peptidase_M50"/>
    <property type="match status" value="2"/>
</dbReference>
<feature type="transmembrane region" description="Helical" evidence="13">
    <location>
        <begin position="153"/>
        <end position="173"/>
    </location>
</feature>
<comment type="cofactor">
    <cofactor evidence="1">
        <name>Zn(2+)</name>
        <dbReference type="ChEBI" id="CHEBI:29105"/>
    </cofactor>
</comment>
<evidence type="ECO:0000256" key="4">
    <source>
        <dbReference type="ARBA" id="ARBA00022670"/>
    </source>
</evidence>
<dbReference type="GO" id="GO:0006508">
    <property type="term" value="P:proteolysis"/>
    <property type="evidence" value="ECO:0007669"/>
    <property type="project" value="UniProtKB-KW"/>
</dbReference>
<feature type="transmembrane region" description="Helical" evidence="13">
    <location>
        <begin position="6"/>
        <end position="24"/>
    </location>
</feature>
<dbReference type="InterPro" id="IPR000644">
    <property type="entry name" value="CBS_dom"/>
</dbReference>
<evidence type="ECO:0000256" key="13">
    <source>
        <dbReference type="SAM" id="Phobius"/>
    </source>
</evidence>
<keyword evidence="10" id="KW-0482">Metalloprotease</keyword>
<dbReference type="GO" id="GO:0046872">
    <property type="term" value="F:metal ion binding"/>
    <property type="evidence" value="ECO:0007669"/>
    <property type="project" value="UniProtKB-KW"/>
</dbReference>
<dbReference type="OrthoDB" id="166377at2"/>
<comment type="caution">
    <text evidence="15">The sequence shown here is derived from an EMBL/GenBank/DDBJ whole genome shotgun (WGS) entry which is preliminary data.</text>
</comment>
<keyword evidence="8" id="KW-0862">Zinc</keyword>
<name>A0A2N5N9C8_9BACL</name>
<accession>A0A2N5N9C8</accession>
<dbReference type="InterPro" id="IPR046342">
    <property type="entry name" value="CBS_dom_sf"/>
</dbReference>
<dbReference type="AlphaFoldDB" id="A0A2N5N9C8"/>
<feature type="domain" description="CBS" evidence="14">
    <location>
        <begin position="229"/>
        <end position="287"/>
    </location>
</feature>
<dbReference type="SUPFAM" id="SSF54631">
    <property type="entry name" value="CBS-domain pair"/>
    <property type="match status" value="1"/>
</dbReference>
<keyword evidence="6" id="KW-0479">Metal-binding</keyword>
<evidence type="ECO:0000256" key="5">
    <source>
        <dbReference type="ARBA" id="ARBA00022692"/>
    </source>
</evidence>
<dbReference type="RefSeq" id="WP_028597507.1">
    <property type="nucleotide sequence ID" value="NZ_BIMM01000011.1"/>
</dbReference>
<evidence type="ECO:0000256" key="1">
    <source>
        <dbReference type="ARBA" id="ARBA00001947"/>
    </source>
</evidence>
<feature type="transmembrane region" description="Helical" evidence="13">
    <location>
        <begin position="185"/>
        <end position="203"/>
    </location>
</feature>
<gene>
    <name evidence="15" type="ORF">B8V81_1152</name>
</gene>
<organism evidence="15 16">
    <name type="scientific">Paenibacillus pasadenensis</name>
    <dbReference type="NCBI Taxonomy" id="217090"/>
    <lineage>
        <taxon>Bacteria</taxon>
        <taxon>Bacillati</taxon>
        <taxon>Bacillota</taxon>
        <taxon>Bacilli</taxon>
        <taxon>Bacillales</taxon>
        <taxon>Paenibacillaceae</taxon>
        <taxon>Paenibacillus</taxon>
    </lineage>
</organism>
<evidence type="ECO:0000256" key="10">
    <source>
        <dbReference type="ARBA" id="ARBA00023049"/>
    </source>
</evidence>
<comment type="similarity">
    <text evidence="3">Belongs to the peptidase M50B family.</text>
</comment>
<dbReference type="PANTHER" id="PTHR39188:SF3">
    <property type="entry name" value="STAGE IV SPORULATION PROTEIN FB"/>
    <property type="match status" value="1"/>
</dbReference>
<keyword evidence="9 13" id="KW-1133">Transmembrane helix</keyword>
<dbReference type="Proteomes" id="UP000234789">
    <property type="component" value="Unassembled WGS sequence"/>
</dbReference>
<evidence type="ECO:0000256" key="3">
    <source>
        <dbReference type="ARBA" id="ARBA00007931"/>
    </source>
</evidence>
<evidence type="ECO:0000256" key="11">
    <source>
        <dbReference type="ARBA" id="ARBA00023136"/>
    </source>
</evidence>
<sequence length="292" mass="32045">MIELGGIRWSLHPLLAVLMLLSVLTGYIGELLTLFVLVFVHELGHAAAAYAFGWKVLEIRLLPFGGVAELEEKPGAPAWEEAAIALAGPLQNVWMAGAAWALGAGGAMDAQLAAYLVQANLLLLTFNLLPIYPLDGGRLLRFACGLRMNYYGTLRFSAWAGMGCSLLMIGYALLPQLQRGGSGGVQANLLAVGLFLLAANWTYRKQIPFLFMRFLMTRGRSAKRRIQAGSRARPIVVTGRHPIWTTARLFLRDHYHLVYVMDDPGRIVGVLPEQRVVEGYLSGDRAVSDLLR</sequence>